<evidence type="ECO:0000313" key="1">
    <source>
        <dbReference type="EMBL" id="KAH3871441.1"/>
    </source>
</evidence>
<reference evidence="1" key="1">
    <citation type="journal article" date="2019" name="bioRxiv">
        <title>The Genome of the Zebra Mussel, Dreissena polymorpha: A Resource for Invasive Species Research.</title>
        <authorList>
            <person name="McCartney M.A."/>
            <person name="Auch B."/>
            <person name="Kono T."/>
            <person name="Mallez S."/>
            <person name="Zhang Y."/>
            <person name="Obille A."/>
            <person name="Becker A."/>
            <person name="Abrahante J.E."/>
            <person name="Garbe J."/>
            <person name="Badalamenti J.P."/>
            <person name="Herman A."/>
            <person name="Mangelson H."/>
            <person name="Liachko I."/>
            <person name="Sullivan S."/>
            <person name="Sone E.D."/>
            <person name="Koren S."/>
            <person name="Silverstein K.A.T."/>
            <person name="Beckman K.B."/>
            <person name="Gohl D.M."/>
        </authorList>
    </citation>
    <scope>NUCLEOTIDE SEQUENCE</scope>
    <source>
        <strain evidence="1">Duluth1</strain>
        <tissue evidence="1">Whole animal</tissue>
    </source>
</reference>
<sequence>MRVVPERDAIGVAVTWRETGSDLPRVHVATSGTDALVRLVPLAGVVLIEGTLKIIDRIITNQLFKEFPKLTTTVLALKLFSNMSRVLRKLSIMQVRKVSSQISL</sequence>
<comment type="caution">
    <text evidence="1">The sequence shown here is derived from an EMBL/GenBank/DDBJ whole genome shotgun (WGS) entry which is preliminary data.</text>
</comment>
<proteinExistence type="predicted"/>
<protein>
    <submittedName>
        <fullName evidence="1">Uncharacterized protein</fullName>
    </submittedName>
</protein>
<name>A0A9D4RJY0_DREPO</name>
<organism evidence="1 2">
    <name type="scientific">Dreissena polymorpha</name>
    <name type="common">Zebra mussel</name>
    <name type="synonym">Mytilus polymorpha</name>
    <dbReference type="NCBI Taxonomy" id="45954"/>
    <lineage>
        <taxon>Eukaryota</taxon>
        <taxon>Metazoa</taxon>
        <taxon>Spiralia</taxon>
        <taxon>Lophotrochozoa</taxon>
        <taxon>Mollusca</taxon>
        <taxon>Bivalvia</taxon>
        <taxon>Autobranchia</taxon>
        <taxon>Heteroconchia</taxon>
        <taxon>Euheterodonta</taxon>
        <taxon>Imparidentia</taxon>
        <taxon>Neoheterodontei</taxon>
        <taxon>Myida</taxon>
        <taxon>Dreissenoidea</taxon>
        <taxon>Dreissenidae</taxon>
        <taxon>Dreissena</taxon>
    </lineage>
</organism>
<dbReference type="Proteomes" id="UP000828390">
    <property type="component" value="Unassembled WGS sequence"/>
</dbReference>
<dbReference type="AlphaFoldDB" id="A0A9D4RJY0"/>
<gene>
    <name evidence="1" type="ORF">DPMN_034643</name>
</gene>
<keyword evidence="2" id="KW-1185">Reference proteome</keyword>
<reference evidence="1" key="2">
    <citation type="submission" date="2020-11" db="EMBL/GenBank/DDBJ databases">
        <authorList>
            <person name="McCartney M.A."/>
            <person name="Auch B."/>
            <person name="Kono T."/>
            <person name="Mallez S."/>
            <person name="Becker A."/>
            <person name="Gohl D.M."/>
            <person name="Silverstein K.A.T."/>
            <person name="Koren S."/>
            <person name="Bechman K.B."/>
            <person name="Herman A."/>
            <person name="Abrahante J.E."/>
            <person name="Garbe J."/>
        </authorList>
    </citation>
    <scope>NUCLEOTIDE SEQUENCE</scope>
    <source>
        <strain evidence="1">Duluth1</strain>
        <tissue evidence="1">Whole animal</tissue>
    </source>
</reference>
<accession>A0A9D4RJY0</accession>
<evidence type="ECO:0000313" key="2">
    <source>
        <dbReference type="Proteomes" id="UP000828390"/>
    </source>
</evidence>
<dbReference type="EMBL" id="JAIWYP010000002">
    <property type="protein sequence ID" value="KAH3871441.1"/>
    <property type="molecule type" value="Genomic_DNA"/>
</dbReference>